<dbReference type="PANTHER" id="PTHR37481:SF1">
    <property type="entry name" value="LIPOPOLYSACCHARIDE EXPORT SYSTEM PROTEIN LPTC"/>
    <property type="match status" value="1"/>
</dbReference>
<dbReference type="NCBIfam" id="TIGR04409">
    <property type="entry name" value="LptC_YrbK"/>
    <property type="match status" value="1"/>
</dbReference>
<dbReference type="Gene3D" id="2.60.450.10">
    <property type="entry name" value="Lipopolysaccharide (LPS) transport protein A like domain"/>
    <property type="match status" value="1"/>
</dbReference>
<keyword evidence="7" id="KW-1185">Reference proteome</keyword>
<dbReference type="Pfam" id="PF06835">
    <property type="entry name" value="LptC"/>
    <property type="match status" value="1"/>
</dbReference>
<name>A0ABP6VV15_9GAMM</name>
<evidence type="ECO:0000256" key="1">
    <source>
        <dbReference type="ARBA" id="ARBA00022475"/>
    </source>
</evidence>
<dbReference type="InterPro" id="IPR026265">
    <property type="entry name" value="LptC"/>
</dbReference>
<keyword evidence="3" id="KW-0812">Transmembrane</keyword>
<protein>
    <submittedName>
        <fullName evidence="6">LPS export ABC transporter periplasmic protein LptC</fullName>
    </submittedName>
</protein>
<gene>
    <name evidence="6" type="primary">lptC</name>
    <name evidence="6" type="ORF">GCM10022394_22360</name>
</gene>
<keyword evidence="1" id="KW-1003">Cell membrane</keyword>
<evidence type="ECO:0000256" key="3">
    <source>
        <dbReference type="ARBA" id="ARBA00022692"/>
    </source>
</evidence>
<dbReference type="InterPro" id="IPR052363">
    <property type="entry name" value="LPS_export_LptC"/>
</dbReference>
<keyword evidence="4" id="KW-1133">Transmembrane helix</keyword>
<dbReference type="InterPro" id="IPR010664">
    <property type="entry name" value="LipoPS_assembly_LptC-rel"/>
</dbReference>
<evidence type="ECO:0000313" key="7">
    <source>
        <dbReference type="Proteomes" id="UP001500795"/>
    </source>
</evidence>
<accession>A0ABP6VV15</accession>
<dbReference type="PIRSF" id="PIRSF028513">
    <property type="entry name" value="LptC"/>
    <property type="match status" value="1"/>
</dbReference>
<keyword evidence="2" id="KW-0997">Cell inner membrane</keyword>
<reference evidence="7" key="1">
    <citation type="journal article" date="2019" name="Int. J. Syst. Evol. Microbiol.">
        <title>The Global Catalogue of Microorganisms (GCM) 10K type strain sequencing project: providing services to taxonomists for standard genome sequencing and annotation.</title>
        <authorList>
            <consortium name="The Broad Institute Genomics Platform"/>
            <consortium name="The Broad Institute Genome Sequencing Center for Infectious Disease"/>
            <person name="Wu L."/>
            <person name="Ma J."/>
        </authorList>
    </citation>
    <scope>NUCLEOTIDE SEQUENCE [LARGE SCALE GENOMIC DNA]</scope>
    <source>
        <strain evidence="7">JCM 17110</strain>
    </source>
</reference>
<dbReference type="PANTHER" id="PTHR37481">
    <property type="entry name" value="LIPOPOLYSACCHARIDE EXPORT SYSTEM PROTEIN LPTC"/>
    <property type="match status" value="1"/>
</dbReference>
<evidence type="ECO:0000256" key="2">
    <source>
        <dbReference type="ARBA" id="ARBA00022519"/>
    </source>
</evidence>
<organism evidence="6 7">
    <name type="scientific">Zobellella aerophila</name>
    <dbReference type="NCBI Taxonomy" id="870480"/>
    <lineage>
        <taxon>Bacteria</taxon>
        <taxon>Pseudomonadati</taxon>
        <taxon>Pseudomonadota</taxon>
        <taxon>Gammaproteobacteria</taxon>
        <taxon>Aeromonadales</taxon>
        <taxon>Aeromonadaceae</taxon>
        <taxon>Zobellella</taxon>
    </lineage>
</organism>
<dbReference type="EMBL" id="BAABCX010000002">
    <property type="protein sequence ID" value="GAA3541937.1"/>
    <property type="molecule type" value="Genomic_DNA"/>
</dbReference>
<keyword evidence="5" id="KW-0472">Membrane</keyword>
<dbReference type="RefSeq" id="WP_344957951.1">
    <property type="nucleotide sequence ID" value="NZ_BAABCX010000002.1"/>
</dbReference>
<proteinExistence type="predicted"/>
<comment type="caution">
    <text evidence="6">The sequence shown here is derived from an EMBL/GenBank/DDBJ whole genome shotgun (WGS) entry which is preliminary data.</text>
</comment>
<sequence>MNRQTWLFAVLLLFALVCWQWLRPAPPNSGQDQNYQPDFIAKDLSSLQYNNLGLPYRGMNAEHAEYYGGLAMTLLEKPVILLYSPDGRPQWQLSGDEGIINTDDNAILRKSVLGQSLQSEALIDTISTEYLEMDFVHNQLRSNQAVMLRGPGYHTQGQGLLGRLEQQTVELLNGTQATYNP</sequence>
<evidence type="ECO:0000313" key="6">
    <source>
        <dbReference type="EMBL" id="GAA3541937.1"/>
    </source>
</evidence>
<evidence type="ECO:0000256" key="5">
    <source>
        <dbReference type="ARBA" id="ARBA00023136"/>
    </source>
</evidence>
<evidence type="ECO:0000256" key="4">
    <source>
        <dbReference type="ARBA" id="ARBA00022989"/>
    </source>
</evidence>
<dbReference type="Proteomes" id="UP001500795">
    <property type="component" value="Unassembled WGS sequence"/>
</dbReference>